<sequence>MNVISEPASTDNQKILSWPSITRGALAGLAIVVVAAIARAVLNHQMDDFKKSIWVYLLFVLVLVGYFVAGYVAGRARPDTPLANGALAGLGTVVLWIPIRVVIWAIREDGHALLKGNQAILRPGQIFGALVISTALGMVGALIAARRSRTTT</sequence>
<keyword evidence="1" id="KW-1133">Transmembrane helix</keyword>
<evidence type="ECO:0000313" key="4">
    <source>
        <dbReference type="EMBL" id="CAB5026152.1"/>
    </source>
</evidence>
<name>A0A6J7G7P3_9ZZZZ</name>
<dbReference type="EMBL" id="CAFBOF010000016">
    <property type="protein sequence ID" value="CAB4977457.1"/>
    <property type="molecule type" value="Genomic_DNA"/>
</dbReference>
<feature type="transmembrane region" description="Helical" evidence="1">
    <location>
        <begin position="53"/>
        <end position="74"/>
    </location>
</feature>
<evidence type="ECO:0000313" key="3">
    <source>
        <dbReference type="EMBL" id="CAB4977457.1"/>
    </source>
</evidence>
<organism evidence="2">
    <name type="scientific">freshwater metagenome</name>
    <dbReference type="NCBI Taxonomy" id="449393"/>
    <lineage>
        <taxon>unclassified sequences</taxon>
        <taxon>metagenomes</taxon>
        <taxon>ecological metagenomes</taxon>
    </lineage>
</organism>
<gene>
    <name evidence="2" type="ORF">UFOPK3605_00403</name>
    <name evidence="3" type="ORF">UFOPK3897_00898</name>
    <name evidence="4" type="ORF">UFOPK4121_00969</name>
</gene>
<dbReference type="EMBL" id="CAFBMM010000010">
    <property type="protein sequence ID" value="CAB4899459.1"/>
    <property type="molecule type" value="Genomic_DNA"/>
</dbReference>
<dbReference type="AlphaFoldDB" id="A0A6J7G7P3"/>
<reference evidence="2" key="1">
    <citation type="submission" date="2020-05" db="EMBL/GenBank/DDBJ databases">
        <authorList>
            <person name="Chiriac C."/>
            <person name="Salcher M."/>
            <person name="Ghai R."/>
            <person name="Kavagutti S V."/>
        </authorList>
    </citation>
    <scope>NUCLEOTIDE SEQUENCE</scope>
</reference>
<keyword evidence="1" id="KW-0812">Transmembrane</keyword>
<evidence type="ECO:0000313" key="2">
    <source>
        <dbReference type="EMBL" id="CAB4899459.1"/>
    </source>
</evidence>
<evidence type="ECO:0000256" key="1">
    <source>
        <dbReference type="SAM" id="Phobius"/>
    </source>
</evidence>
<feature type="transmembrane region" description="Helical" evidence="1">
    <location>
        <begin position="86"/>
        <end position="106"/>
    </location>
</feature>
<feature type="transmembrane region" description="Helical" evidence="1">
    <location>
        <begin position="126"/>
        <end position="145"/>
    </location>
</feature>
<feature type="transmembrane region" description="Helical" evidence="1">
    <location>
        <begin position="21"/>
        <end position="41"/>
    </location>
</feature>
<protein>
    <submittedName>
        <fullName evidence="2">Unannotated protein</fullName>
    </submittedName>
</protein>
<dbReference type="EMBL" id="CAFBPQ010000028">
    <property type="protein sequence ID" value="CAB5026152.1"/>
    <property type="molecule type" value="Genomic_DNA"/>
</dbReference>
<proteinExistence type="predicted"/>
<keyword evidence="1" id="KW-0472">Membrane</keyword>
<accession>A0A6J7G7P3</accession>